<evidence type="ECO:0000313" key="4">
    <source>
        <dbReference type="Proteomes" id="UP001597308"/>
    </source>
</evidence>
<reference evidence="4" key="1">
    <citation type="journal article" date="2019" name="Int. J. Syst. Evol. Microbiol.">
        <title>The Global Catalogue of Microorganisms (GCM) 10K type strain sequencing project: providing services to taxonomists for standard genome sequencing and annotation.</title>
        <authorList>
            <consortium name="The Broad Institute Genomics Platform"/>
            <consortium name="The Broad Institute Genome Sequencing Center for Infectious Disease"/>
            <person name="Wu L."/>
            <person name="Ma J."/>
        </authorList>
    </citation>
    <scope>NUCLEOTIDE SEQUENCE [LARGE SCALE GENOMIC DNA]</scope>
    <source>
        <strain evidence="4">KCTC 23707</strain>
    </source>
</reference>
<gene>
    <name evidence="3" type="ORF">ACFSCV_09710</name>
</gene>
<dbReference type="InterPro" id="IPR007844">
    <property type="entry name" value="AsmA"/>
</dbReference>
<evidence type="ECO:0000256" key="1">
    <source>
        <dbReference type="SAM" id="MobiDB-lite"/>
    </source>
</evidence>
<protein>
    <submittedName>
        <fullName evidence="3">AsmA-like C-terminal region-containing protein</fullName>
    </submittedName>
</protein>
<proteinExistence type="predicted"/>
<sequence length="572" mass="58422">MRRIVLGLVAAALALGVAFAALLARGSESGFERAVLERLHTGAGLRLDARGTAVGLLPAPRLRLTDVTVRAPDGAELARARSLTATPRLAPLLFGRVELETVALDGVVATVTDADLDAFADALRGWILVGARPPTLRVTDGELVWGHARIRGIDLGLAWPRGGALGLTAAGRFRGRPVEATATLDDPTAVALGRSGAVRARFEGGGVRLAYDGHTTTDGASARIDGRIAARADSIRDVARWFGAPLPAVGPELSGATLSGAAAVSRAGVAVDQAEIAVDGANYVGAARFALSDAGRPQIEATLDARTLDVTPYLDGLAPAFGADGSWSGVRFDVQPFQAVDLDLRLSARSVRAGGLRLGPTAATVTVADGALDVGVGEAQVYGGVVAGRARIRPDGRANHVWLDLQARGVDLEDLLTAARGEAALSGAFSVEASLTGSGGSMEEIVSSLSGEGAARLQDGVMGGFRAKALVLLGLGGRLEIRSIDGAMTMAGGVARLRELALVGPAARVDVAGEADLRTRRFDLGGRLAAGNGASAPVRIDGPFDDPRLRLDSRSSFGRGGDAGATEAAVAP</sequence>
<name>A0ABW4K534_9HYPH</name>
<dbReference type="Proteomes" id="UP001597308">
    <property type="component" value="Unassembled WGS sequence"/>
</dbReference>
<keyword evidence="4" id="KW-1185">Reference proteome</keyword>
<dbReference type="RefSeq" id="WP_378799342.1">
    <property type="nucleotide sequence ID" value="NZ_JBHUER010000007.1"/>
</dbReference>
<dbReference type="EMBL" id="JBHUER010000007">
    <property type="protein sequence ID" value="MFD1703280.1"/>
    <property type="molecule type" value="Genomic_DNA"/>
</dbReference>
<evidence type="ECO:0000259" key="2">
    <source>
        <dbReference type="Pfam" id="PF05170"/>
    </source>
</evidence>
<feature type="region of interest" description="Disordered" evidence="1">
    <location>
        <begin position="536"/>
        <end position="572"/>
    </location>
</feature>
<dbReference type="PANTHER" id="PTHR30441:SF4">
    <property type="entry name" value="PROTEIN ASMA"/>
    <property type="match status" value="1"/>
</dbReference>
<dbReference type="Pfam" id="PF05170">
    <property type="entry name" value="AsmA"/>
    <property type="match status" value="1"/>
</dbReference>
<dbReference type="PANTHER" id="PTHR30441">
    <property type="entry name" value="DUF748 DOMAIN-CONTAINING PROTEIN"/>
    <property type="match status" value="1"/>
</dbReference>
<organism evidence="3 4">
    <name type="scientific">Methylopila henanensis</name>
    <dbReference type="NCBI Taxonomy" id="873516"/>
    <lineage>
        <taxon>Bacteria</taxon>
        <taxon>Pseudomonadati</taxon>
        <taxon>Pseudomonadota</taxon>
        <taxon>Alphaproteobacteria</taxon>
        <taxon>Hyphomicrobiales</taxon>
        <taxon>Methylopilaceae</taxon>
        <taxon>Methylopila</taxon>
    </lineage>
</organism>
<evidence type="ECO:0000313" key="3">
    <source>
        <dbReference type="EMBL" id="MFD1703280.1"/>
    </source>
</evidence>
<accession>A0ABW4K534</accession>
<dbReference type="InterPro" id="IPR052894">
    <property type="entry name" value="AsmA-related"/>
</dbReference>
<comment type="caution">
    <text evidence="3">The sequence shown here is derived from an EMBL/GenBank/DDBJ whole genome shotgun (WGS) entry which is preliminary data.</text>
</comment>
<feature type="domain" description="AsmA" evidence="2">
    <location>
        <begin position="320"/>
        <end position="465"/>
    </location>
</feature>